<sequence>MGSWGALGRALPGQGGDPAPLLSPGEDQLECCVQFWAPQDRRDRELLQQIQWRVTKMMEGLEHPSEERLRELGLFSLQKMRLRGISSLCVSVCREGSGDGPGSAPWGPAMAQEERAGAGGQEVPPEHEEEFVSCAVTKHWDRLSREGVEPPSVEIFQKCLDTILCHLF</sequence>
<dbReference type="AlphaFoldDB" id="A0A3M0JZB5"/>
<feature type="region of interest" description="Disordered" evidence="1">
    <location>
        <begin position="1"/>
        <end position="23"/>
    </location>
</feature>
<keyword evidence="3" id="KW-1185">Reference proteome</keyword>
<feature type="region of interest" description="Disordered" evidence="1">
    <location>
        <begin position="99"/>
        <end position="124"/>
    </location>
</feature>
<organism evidence="2 3">
    <name type="scientific">Hirundo rustica rustica</name>
    <dbReference type="NCBI Taxonomy" id="333673"/>
    <lineage>
        <taxon>Eukaryota</taxon>
        <taxon>Metazoa</taxon>
        <taxon>Chordata</taxon>
        <taxon>Craniata</taxon>
        <taxon>Vertebrata</taxon>
        <taxon>Euteleostomi</taxon>
        <taxon>Archelosauria</taxon>
        <taxon>Archosauria</taxon>
        <taxon>Dinosauria</taxon>
        <taxon>Saurischia</taxon>
        <taxon>Theropoda</taxon>
        <taxon>Coelurosauria</taxon>
        <taxon>Aves</taxon>
        <taxon>Neognathae</taxon>
        <taxon>Neoaves</taxon>
        <taxon>Telluraves</taxon>
        <taxon>Australaves</taxon>
        <taxon>Passeriformes</taxon>
        <taxon>Sylvioidea</taxon>
        <taxon>Hirundinidae</taxon>
        <taxon>Hirundo</taxon>
    </lineage>
</organism>
<dbReference type="OrthoDB" id="276744at2759"/>
<name>A0A3M0JZB5_HIRRU</name>
<evidence type="ECO:0000256" key="1">
    <source>
        <dbReference type="SAM" id="MobiDB-lite"/>
    </source>
</evidence>
<dbReference type="STRING" id="333673.A0A3M0JZB5"/>
<reference evidence="2 3" key="1">
    <citation type="submission" date="2018-07" db="EMBL/GenBank/DDBJ databases">
        <title>A high quality draft genome assembly of the barn swallow (H. rustica rustica).</title>
        <authorList>
            <person name="Formenti G."/>
            <person name="Chiara M."/>
            <person name="Poveda L."/>
            <person name="Francoijs K.-J."/>
            <person name="Bonisoli-Alquati A."/>
            <person name="Canova L."/>
            <person name="Gianfranceschi L."/>
            <person name="Horner D.S."/>
            <person name="Saino N."/>
        </authorList>
    </citation>
    <scope>NUCLEOTIDE SEQUENCE [LARGE SCALE GENOMIC DNA]</scope>
    <source>
        <strain evidence="2">Chelidonia</strain>
        <tissue evidence="2">Blood</tissue>
    </source>
</reference>
<evidence type="ECO:0000313" key="2">
    <source>
        <dbReference type="EMBL" id="RMC06292.1"/>
    </source>
</evidence>
<protein>
    <submittedName>
        <fullName evidence="2">Uncharacterized protein</fullName>
    </submittedName>
</protein>
<gene>
    <name evidence="2" type="ORF">DUI87_15723</name>
</gene>
<dbReference type="EMBL" id="QRBI01000120">
    <property type="protein sequence ID" value="RMC06292.1"/>
    <property type="molecule type" value="Genomic_DNA"/>
</dbReference>
<evidence type="ECO:0000313" key="3">
    <source>
        <dbReference type="Proteomes" id="UP000269221"/>
    </source>
</evidence>
<proteinExistence type="predicted"/>
<comment type="caution">
    <text evidence="2">The sequence shown here is derived from an EMBL/GenBank/DDBJ whole genome shotgun (WGS) entry which is preliminary data.</text>
</comment>
<accession>A0A3M0JZB5</accession>
<dbReference type="Proteomes" id="UP000269221">
    <property type="component" value="Unassembled WGS sequence"/>
</dbReference>